<organism evidence="8 9">
    <name type="scientific">Vitis rotundifolia</name>
    <name type="common">Muscadine grape</name>
    <dbReference type="NCBI Taxonomy" id="103349"/>
    <lineage>
        <taxon>Eukaryota</taxon>
        <taxon>Viridiplantae</taxon>
        <taxon>Streptophyta</taxon>
        <taxon>Embryophyta</taxon>
        <taxon>Tracheophyta</taxon>
        <taxon>Spermatophyta</taxon>
        <taxon>Magnoliopsida</taxon>
        <taxon>eudicotyledons</taxon>
        <taxon>Gunneridae</taxon>
        <taxon>Pentapetalae</taxon>
        <taxon>rosids</taxon>
        <taxon>Vitales</taxon>
        <taxon>Vitaceae</taxon>
        <taxon>Viteae</taxon>
        <taxon>Vitis</taxon>
    </lineage>
</organism>
<evidence type="ECO:0000313" key="9">
    <source>
        <dbReference type="Proteomes" id="UP001168098"/>
    </source>
</evidence>
<evidence type="ECO:0000256" key="2">
    <source>
        <dbReference type="ARBA" id="ARBA00023125"/>
    </source>
</evidence>
<evidence type="ECO:0000259" key="7">
    <source>
        <dbReference type="PROSITE" id="PS51745"/>
    </source>
</evidence>
<sequence>MEDGSFTPNSVFGGPSDSAMDLNFMDDLLFEGCWLETTDGFNFLQPGASTSSALNDSSHYSLTVENPNTPQKSYGDDGQRSRLPENPPPFYPQAEGLVGTHSDNWKTFEAATASSQSESFLVERTELNRRLWIGPSANPGPVSSVKNRLIQAIRNLREFTKERGVLIQIWVPINRGGKNVLTTNDQPFSLDPDCQSLANYRNVSENYHFPAEEDSKEQVGLPGRVFLGKVPEWTPDVRFFKSEEYPRINYAQRYNVQGSLALPVFERGSGVCLGVIEIVTTTQKINYRPELENVCKALEAVDLRSSEVLSPPVKACNELYHAALPEILKVLTCVCRTHRLPLAQTWAPCIQQGKGGCRHSDKNYALFLSTVDHAYYVTDPKFKGFNEACFDHHLFRGQGVVGRALTTNQPCFESDITAFSKTEYPLSHHARMFGLRAAVAIRLKSIYNGSADFILEFFLPTDCQETEEQKQVLNSLSIVIQQTCQIFRVVTEKDLEKESILAVGEILFASDERVKQEGSVKLLSPPIKEPSREESSWIAHMMEAQKKGKGVSVSLEYQKEEPEEEFKVTTNWDNTEVELHHGQVFSGFGQPQQNSGAKGSVEGGGDSSFGGQHSSGSRKAREKRRTKTEKTISLQVLRQYFAGSLKDAAKSIGVCPTTLKRICRQHGITRWPSRKIKKVGHSLRKLQLVIDSVQGTQGAIQIGSFYTNFPELSSPNVPGTVPFSSSKMTDDSKQLNPQSEGLFSPGATTSKSPSSSCSQSSSSSFCCSTGANQQSTTVNASVSGDVLMAEDPVLLKRTRSDAELHVSNPDEPKLLVRSQSHKSFGEHPCVETLPPLPKSNSRALRDGGGFRIKATFGEEKVRFSLQLNWSFKDLQQEIARRFSIDNMNSIDLKYLDDDCEWVLLTCDADLEECIDVYRSCQSRTIKLSLHHSSRLKLKSSAFSSGPS</sequence>
<dbReference type="Pfam" id="PF22922">
    <property type="entry name" value="GAF_NLP"/>
    <property type="match status" value="2"/>
</dbReference>
<dbReference type="GO" id="GO:0003677">
    <property type="term" value="F:DNA binding"/>
    <property type="evidence" value="ECO:0007669"/>
    <property type="project" value="UniProtKB-KW"/>
</dbReference>
<dbReference type="PROSITE" id="PS51519">
    <property type="entry name" value="RWP_RK"/>
    <property type="match status" value="1"/>
</dbReference>
<evidence type="ECO:0000256" key="3">
    <source>
        <dbReference type="ARBA" id="ARBA00023163"/>
    </source>
</evidence>
<dbReference type="PROSITE" id="PS51745">
    <property type="entry name" value="PB1"/>
    <property type="match status" value="1"/>
</dbReference>
<evidence type="ECO:0000256" key="5">
    <source>
        <dbReference type="SAM" id="MobiDB-lite"/>
    </source>
</evidence>
<keyword evidence="2" id="KW-0238">DNA-binding</keyword>
<proteinExistence type="predicted"/>
<dbReference type="InterPro" id="IPR000270">
    <property type="entry name" value="PB1_dom"/>
</dbReference>
<dbReference type="SMART" id="SM00666">
    <property type="entry name" value="PB1"/>
    <property type="match status" value="1"/>
</dbReference>
<protein>
    <recommendedName>
        <fullName evidence="10">Protein NLP2-like</fullName>
    </recommendedName>
</protein>
<dbReference type="GO" id="GO:0003700">
    <property type="term" value="F:DNA-binding transcription factor activity"/>
    <property type="evidence" value="ECO:0007669"/>
    <property type="project" value="InterPro"/>
</dbReference>
<keyword evidence="3" id="KW-0804">Transcription</keyword>
<dbReference type="CDD" id="cd06407">
    <property type="entry name" value="PB1_NLP"/>
    <property type="match status" value="1"/>
</dbReference>
<feature type="compositionally biased region" description="Basic and acidic residues" evidence="5">
    <location>
        <begin position="74"/>
        <end position="83"/>
    </location>
</feature>
<dbReference type="EMBL" id="JARBHA010000003">
    <property type="protein sequence ID" value="KAJ9704625.1"/>
    <property type="molecule type" value="Genomic_DNA"/>
</dbReference>
<keyword evidence="4" id="KW-0539">Nucleus</keyword>
<evidence type="ECO:0000256" key="4">
    <source>
        <dbReference type="ARBA" id="ARBA00023242"/>
    </source>
</evidence>
<accession>A0AA39ABL4</accession>
<dbReference type="PANTHER" id="PTHR32002">
    <property type="entry name" value="PROTEIN NLP8"/>
    <property type="match status" value="1"/>
</dbReference>
<dbReference type="Gene3D" id="3.10.20.90">
    <property type="entry name" value="Phosphatidylinositol 3-kinase Catalytic Subunit, Chain A, domain 1"/>
    <property type="match status" value="1"/>
</dbReference>
<feature type="compositionally biased region" description="Basic residues" evidence="5">
    <location>
        <begin position="616"/>
        <end position="627"/>
    </location>
</feature>
<evidence type="ECO:0000313" key="8">
    <source>
        <dbReference type="EMBL" id="KAJ9704625.1"/>
    </source>
</evidence>
<keyword evidence="1" id="KW-0805">Transcription regulation</keyword>
<gene>
    <name evidence="8" type="ORF">PVL29_002941</name>
</gene>
<feature type="region of interest" description="Disordered" evidence="5">
    <location>
        <begin position="717"/>
        <end position="755"/>
    </location>
</feature>
<evidence type="ECO:0000256" key="1">
    <source>
        <dbReference type="ARBA" id="ARBA00023015"/>
    </source>
</evidence>
<dbReference type="InterPro" id="IPR053793">
    <property type="entry name" value="PB1-like"/>
</dbReference>
<dbReference type="PANTHER" id="PTHR32002:SF46">
    <property type="entry name" value="PROTEIN NLP2"/>
    <property type="match status" value="1"/>
</dbReference>
<keyword evidence="9" id="KW-1185">Reference proteome</keyword>
<feature type="domain" description="RWP-RK" evidence="6">
    <location>
        <begin position="618"/>
        <end position="699"/>
    </location>
</feature>
<feature type="region of interest" description="Disordered" evidence="5">
    <location>
        <begin position="585"/>
        <end position="629"/>
    </location>
</feature>
<dbReference type="InterPro" id="IPR045012">
    <property type="entry name" value="NLP"/>
</dbReference>
<dbReference type="InterPro" id="IPR034891">
    <property type="entry name" value="PB1_NLP"/>
</dbReference>
<comment type="caution">
    <text evidence="8">The sequence shown here is derived from an EMBL/GenBank/DDBJ whole genome shotgun (WGS) entry which is preliminary data.</text>
</comment>
<dbReference type="InterPro" id="IPR003035">
    <property type="entry name" value="RWP-RK_dom"/>
</dbReference>
<feature type="region of interest" description="Disordered" evidence="5">
    <location>
        <begin position="54"/>
        <end position="91"/>
    </location>
</feature>
<dbReference type="Proteomes" id="UP001168098">
    <property type="component" value="Unassembled WGS sequence"/>
</dbReference>
<evidence type="ECO:0008006" key="10">
    <source>
        <dbReference type="Google" id="ProtNLM"/>
    </source>
</evidence>
<name>A0AA39ABL4_VITRO</name>
<dbReference type="AlphaFoldDB" id="A0AA39ABL4"/>
<feature type="compositionally biased region" description="Polar residues" evidence="5">
    <location>
        <begin position="717"/>
        <end position="727"/>
    </location>
</feature>
<dbReference type="Pfam" id="PF02042">
    <property type="entry name" value="RWP-RK"/>
    <property type="match status" value="1"/>
</dbReference>
<dbReference type="InterPro" id="IPR055081">
    <property type="entry name" value="NLP1-9_GAF"/>
</dbReference>
<feature type="compositionally biased region" description="Polar residues" evidence="5">
    <location>
        <begin position="734"/>
        <end position="749"/>
    </location>
</feature>
<reference evidence="8 9" key="1">
    <citation type="journal article" date="2023" name="BMC Biotechnol.">
        <title>Vitis rotundifolia cv Carlos genome sequencing.</title>
        <authorList>
            <person name="Huff M."/>
            <person name="Hulse-Kemp A."/>
            <person name="Scheffler B."/>
            <person name="Youngblood R."/>
            <person name="Simpson S."/>
            <person name="Babiker E."/>
            <person name="Staton M."/>
        </authorList>
    </citation>
    <scope>NUCLEOTIDE SEQUENCE [LARGE SCALE GENOMIC DNA]</scope>
    <source>
        <tissue evidence="8">Leaf</tissue>
    </source>
</reference>
<evidence type="ECO:0000259" key="6">
    <source>
        <dbReference type="PROSITE" id="PS51519"/>
    </source>
</evidence>
<dbReference type="SUPFAM" id="SSF54277">
    <property type="entry name" value="CAD &amp; PB1 domains"/>
    <property type="match status" value="1"/>
</dbReference>
<feature type="domain" description="PB1" evidence="7">
    <location>
        <begin position="849"/>
        <end position="932"/>
    </location>
</feature>
<dbReference type="Pfam" id="PF00564">
    <property type="entry name" value="PB1"/>
    <property type="match status" value="1"/>
</dbReference>
<feature type="compositionally biased region" description="Polar residues" evidence="5">
    <location>
        <begin position="54"/>
        <end position="72"/>
    </location>
</feature>